<dbReference type="Gene3D" id="1.20.120.1630">
    <property type="match status" value="1"/>
</dbReference>
<sequence length="172" mass="20153">MVIGLLAFVLYFIYDLNEITLQNKIFQKFFFLGTLILALETFWMGFACDVLNWIWLVPAIFFFGLLIYTLFFALPFEATYVDPAIGRKVYSGGLYGLCRHPGFWWLLFAYVCLGLACGSEMMRFGLFCSFLNLLYIGFQDMVIFPRIFVDYGDYKRKVPFLIPRRKHNAISR</sequence>
<evidence type="ECO:0000313" key="3">
    <source>
        <dbReference type="Proteomes" id="UP000521313"/>
    </source>
</evidence>
<feature type="transmembrane region" description="Helical" evidence="1">
    <location>
        <begin position="25"/>
        <end position="46"/>
    </location>
</feature>
<evidence type="ECO:0000313" key="2">
    <source>
        <dbReference type="EMBL" id="MBB5184810.1"/>
    </source>
</evidence>
<organism evidence="2 3">
    <name type="scientific">Faecalicoccus acidiformans</name>
    <dbReference type="NCBI Taxonomy" id="915173"/>
    <lineage>
        <taxon>Bacteria</taxon>
        <taxon>Bacillati</taxon>
        <taxon>Bacillota</taxon>
        <taxon>Erysipelotrichia</taxon>
        <taxon>Erysipelotrichales</taxon>
        <taxon>Erysipelotrichaceae</taxon>
        <taxon>Faecalicoccus</taxon>
    </lineage>
</organism>
<proteinExistence type="predicted"/>
<keyword evidence="1" id="KW-0472">Membrane</keyword>
<dbReference type="GO" id="GO:0008168">
    <property type="term" value="F:methyltransferase activity"/>
    <property type="evidence" value="ECO:0007669"/>
    <property type="project" value="UniProtKB-KW"/>
</dbReference>
<dbReference type="EMBL" id="JACHHD010000007">
    <property type="protein sequence ID" value="MBB5184810.1"/>
    <property type="molecule type" value="Genomic_DNA"/>
</dbReference>
<dbReference type="AlphaFoldDB" id="A0A7W8FYI1"/>
<feature type="transmembrane region" description="Helical" evidence="1">
    <location>
        <begin position="53"/>
        <end position="74"/>
    </location>
</feature>
<accession>A0A7W8FYI1</accession>
<protein>
    <submittedName>
        <fullName evidence="2">Protein-S-isoprenylcysteine O-methyltransferase Ste14</fullName>
    </submittedName>
</protein>
<keyword evidence="1" id="KW-1133">Transmembrane helix</keyword>
<comment type="caution">
    <text evidence="2">The sequence shown here is derived from an EMBL/GenBank/DDBJ whole genome shotgun (WGS) entry which is preliminary data.</text>
</comment>
<dbReference type="RefSeq" id="WP_221247991.1">
    <property type="nucleotide sequence ID" value="NZ_JACHHD010000007.1"/>
</dbReference>
<evidence type="ECO:0000256" key="1">
    <source>
        <dbReference type="SAM" id="Phobius"/>
    </source>
</evidence>
<keyword evidence="1" id="KW-0812">Transmembrane</keyword>
<gene>
    <name evidence="2" type="ORF">HNQ43_000856</name>
</gene>
<feature type="transmembrane region" description="Helical" evidence="1">
    <location>
        <begin position="102"/>
        <end position="118"/>
    </location>
</feature>
<keyword evidence="2" id="KW-0489">Methyltransferase</keyword>
<dbReference type="GO" id="GO:0032259">
    <property type="term" value="P:methylation"/>
    <property type="evidence" value="ECO:0007669"/>
    <property type="project" value="UniProtKB-KW"/>
</dbReference>
<name>A0A7W8FYI1_9FIRM</name>
<reference evidence="2 3" key="1">
    <citation type="submission" date="2020-08" db="EMBL/GenBank/DDBJ databases">
        <title>Genomic Encyclopedia of Type Strains, Phase IV (KMG-IV): sequencing the most valuable type-strain genomes for metagenomic binning, comparative biology and taxonomic classification.</title>
        <authorList>
            <person name="Goeker M."/>
        </authorList>
    </citation>
    <scope>NUCLEOTIDE SEQUENCE [LARGE SCALE GENOMIC DNA]</scope>
    <source>
        <strain evidence="2 3">DSM 26963</strain>
    </source>
</reference>
<keyword evidence="2" id="KW-0808">Transferase</keyword>
<dbReference type="Proteomes" id="UP000521313">
    <property type="component" value="Unassembled WGS sequence"/>
</dbReference>
<feature type="transmembrane region" description="Helical" evidence="1">
    <location>
        <begin position="130"/>
        <end position="149"/>
    </location>
</feature>